<dbReference type="EMBL" id="VJWA01000002">
    <property type="protein sequence ID" value="TRW14841.1"/>
    <property type="molecule type" value="Genomic_DNA"/>
</dbReference>
<evidence type="ECO:0000313" key="3">
    <source>
        <dbReference type="Proteomes" id="UP000317894"/>
    </source>
</evidence>
<accession>A0A552U9F5</accession>
<dbReference type="Proteomes" id="UP000317894">
    <property type="component" value="Unassembled WGS sequence"/>
</dbReference>
<feature type="domain" description="IrrE N-terminal-like" evidence="1">
    <location>
        <begin position="79"/>
        <end position="173"/>
    </location>
</feature>
<dbReference type="OrthoDB" id="572608at2"/>
<evidence type="ECO:0000259" key="1">
    <source>
        <dbReference type="Pfam" id="PF06114"/>
    </source>
</evidence>
<dbReference type="AlphaFoldDB" id="A0A552U9F5"/>
<dbReference type="InterPro" id="IPR010359">
    <property type="entry name" value="IrrE_HExxH"/>
</dbReference>
<dbReference type="Pfam" id="PF06114">
    <property type="entry name" value="Peptidase_M78"/>
    <property type="match status" value="1"/>
</dbReference>
<gene>
    <name evidence="2" type="ORF">FMM06_14290</name>
</gene>
<reference evidence="2 3" key="1">
    <citation type="submission" date="2019-07" db="EMBL/GenBank/DDBJ databases">
        <title>Novel species isolated from glacier.</title>
        <authorList>
            <person name="Liu Q."/>
            <person name="Xin Y.-H."/>
        </authorList>
    </citation>
    <scope>NUCLEOTIDE SEQUENCE [LARGE SCALE GENOMIC DNA]</scope>
    <source>
        <strain evidence="2 3">LB1R16</strain>
    </source>
</reference>
<organism evidence="2 3">
    <name type="scientific">Glacieibacterium frigidum</name>
    <dbReference type="NCBI Taxonomy" id="2593303"/>
    <lineage>
        <taxon>Bacteria</taxon>
        <taxon>Pseudomonadati</taxon>
        <taxon>Pseudomonadota</taxon>
        <taxon>Alphaproteobacteria</taxon>
        <taxon>Sphingomonadales</taxon>
        <taxon>Sphingosinicellaceae</taxon>
        <taxon>Glacieibacterium</taxon>
    </lineage>
</organism>
<name>A0A552U9F5_9SPHN</name>
<keyword evidence="3" id="KW-1185">Reference proteome</keyword>
<sequence>MALRRGFRTEANSYAREVRTELGLALDAPLCPFMTADHLAVPILKLSSFATVLPDQTAYLSRTGSGVGFSAMTACFPRQHAIIYNDCLPLTRSHADIMHEISHLMLLHPPHRLRADTGGRHYDSDLEDEANWLGPALLVSEEAALAIAQRGWSAGQAAKIYNVSPSLMQMRLNVTGAMKRVARAA</sequence>
<proteinExistence type="predicted"/>
<protein>
    <submittedName>
        <fullName evidence="2">ImmA/IrrE family metallo-endopeptidase</fullName>
    </submittedName>
</protein>
<evidence type="ECO:0000313" key="2">
    <source>
        <dbReference type="EMBL" id="TRW14841.1"/>
    </source>
</evidence>
<comment type="caution">
    <text evidence="2">The sequence shown here is derived from an EMBL/GenBank/DDBJ whole genome shotgun (WGS) entry which is preliminary data.</text>
</comment>